<protein>
    <recommendedName>
        <fullName evidence="4">Ketoreductase domain-containing protein</fullName>
    </recommendedName>
</protein>
<dbReference type="CDD" id="cd05233">
    <property type="entry name" value="SDR_c"/>
    <property type="match status" value="1"/>
</dbReference>
<evidence type="ECO:0000313" key="5">
    <source>
        <dbReference type="EMBL" id="KAJ7750813.1"/>
    </source>
</evidence>
<feature type="domain" description="Ketoreductase" evidence="4">
    <location>
        <begin position="7"/>
        <end position="165"/>
    </location>
</feature>
<evidence type="ECO:0000256" key="2">
    <source>
        <dbReference type="ARBA" id="ARBA00022857"/>
    </source>
</evidence>
<dbReference type="SUPFAM" id="SSF51735">
    <property type="entry name" value="NAD(P)-binding Rossmann-fold domains"/>
    <property type="match status" value="1"/>
</dbReference>
<dbReference type="EMBL" id="JARKIB010000064">
    <property type="protein sequence ID" value="KAJ7750813.1"/>
    <property type="molecule type" value="Genomic_DNA"/>
</dbReference>
<evidence type="ECO:0000256" key="1">
    <source>
        <dbReference type="ARBA" id="ARBA00006484"/>
    </source>
</evidence>
<comment type="caution">
    <text evidence="5">The sequence shown here is derived from an EMBL/GenBank/DDBJ whole genome shotgun (WGS) entry which is preliminary data.</text>
</comment>
<dbReference type="GO" id="GO:0016491">
    <property type="term" value="F:oxidoreductase activity"/>
    <property type="evidence" value="ECO:0007669"/>
    <property type="project" value="UniProtKB-KW"/>
</dbReference>
<dbReference type="PROSITE" id="PS00061">
    <property type="entry name" value="ADH_SHORT"/>
    <property type="match status" value="1"/>
</dbReference>
<evidence type="ECO:0000256" key="3">
    <source>
        <dbReference type="ARBA" id="ARBA00023002"/>
    </source>
</evidence>
<dbReference type="SMART" id="SM00822">
    <property type="entry name" value="PKS_KR"/>
    <property type="match status" value="1"/>
</dbReference>
<dbReference type="AlphaFoldDB" id="A0AAD7IUS6"/>
<dbReference type="InterPro" id="IPR057326">
    <property type="entry name" value="KR_dom"/>
</dbReference>
<dbReference type="FunFam" id="3.40.50.720:FF:000084">
    <property type="entry name" value="Short-chain dehydrogenase reductase"/>
    <property type="match status" value="1"/>
</dbReference>
<dbReference type="Proteomes" id="UP001215598">
    <property type="component" value="Unassembled WGS sequence"/>
</dbReference>
<dbReference type="Pfam" id="PF13561">
    <property type="entry name" value="adh_short_C2"/>
    <property type="match status" value="1"/>
</dbReference>
<dbReference type="InterPro" id="IPR020904">
    <property type="entry name" value="Sc_DH/Rdtase_CS"/>
</dbReference>
<accession>A0AAD7IUS6</accession>
<comment type="similarity">
    <text evidence="1">Belongs to the short-chain dehydrogenases/reductases (SDR) family.</text>
</comment>
<evidence type="ECO:0000313" key="6">
    <source>
        <dbReference type="Proteomes" id="UP001215598"/>
    </source>
</evidence>
<keyword evidence="6" id="KW-1185">Reference proteome</keyword>
<dbReference type="InterPro" id="IPR002347">
    <property type="entry name" value="SDR_fam"/>
</dbReference>
<name>A0AAD7IUS6_9AGAR</name>
<dbReference type="PRINTS" id="PR00081">
    <property type="entry name" value="GDHRDH"/>
</dbReference>
<keyword evidence="2" id="KW-0521">NADP</keyword>
<evidence type="ECO:0000259" key="4">
    <source>
        <dbReference type="SMART" id="SM00822"/>
    </source>
</evidence>
<proteinExistence type="inferred from homology"/>
<organism evidence="5 6">
    <name type="scientific">Mycena metata</name>
    <dbReference type="NCBI Taxonomy" id="1033252"/>
    <lineage>
        <taxon>Eukaryota</taxon>
        <taxon>Fungi</taxon>
        <taxon>Dikarya</taxon>
        <taxon>Basidiomycota</taxon>
        <taxon>Agaricomycotina</taxon>
        <taxon>Agaricomycetes</taxon>
        <taxon>Agaricomycetidae</taxon>
        <taxon>Agaricales</taxon>
        <taxon>Marasmiineae</taxon>
        <taxon>Mycenaceae</taxon>
        <taxon>Mycena</taxon>
    </lineage>
</organism>
<dbReference type="InterPro" id="IPR036291">
    <property type="entry name" value="NAD(P)-bd_dom_sf"/>
</dbReference>
<reference evidence="5" key="1">
    <citation type="submission" date="2023-03" db="EMBL/GenBank/DDBJ databases">
        <title>Massive genome expansion in bonnet fungi (Mycena s.s.) driven by repeated elements and novel gene families across ecological guilds.</title>
        <authorList>
            <consortium name="Lawrence Berkeley National Laboratory"/>
            <person name="Harder C.B."/>
            <person name="Miyauchi S."/>
            <person name="Viragh M."/>
            <person name="Kuo A."/>
            <person name="Thoen E."/>
            <person name="Andreopoulos B."/>
            <person name="Lu D."/>
            <person name="Skrede I."/>
            <person name="Drula E."/>
            <person name="Henrissat B."/>
            <person name="Morin E."/>
            <person name="Kohler A."/>
            <person name="Barry K."/>
            <person name="LaButti K."/>
            <person name="Morin E."/>
            <person name="Salamov A."/>
            <person name="Lipzen A."/>
            <person name="Mereny Z."/>
            <person name="Hegedus B."/>
            <person name="Baldrian P."/>
            <person name="Stursova M."/>
            <person name="Weitz H."/>
            <person name="Taylor A."/>
            <person name="Grigoriev I.V."/>
            <person name="Nagy L.G."/>
            <person name="Martin F."/>
            <person name="Kauserud H."/>
        </authorList>
    </citation>
    <scope>NUCLEOTIDE SEQUENCE</scope>
    <source>
        <strain evidence="5">CBHHK182m</strain>
    </source>
</reference>
<dbReference type="Gene3D" id="3.40.50.720">
    <property type="entry name" value="NAD(P)-binding Rossmann-like Domain"/>
    <property type="match status" value="1"/>
</dbReference>
<gene>
    <name evidence="5" type="ORF">B0H16DRAFT_1549212</name>
</gene>
<dbReference type="PANTHER" id="PTHR24321:SF12">
    <property type="entry name" value="SHORT-CHAIN DEHYDROGENASE_REDUCTASE FAMILY, PUTATIVE (AFU_ORTHOLOGUE AFUA_5G14340)-RELATED"/>
    <property type="match status" value="1"/>
</dbReference>
<keyword evidence="3" id="KW-0560">Oxidoreductase</keyword>
<dbReference type="PANTHER" id="PTHR24321">
    <property type="entry name" value="DEHYDROGENASES, SHORT CHAIN"/>
    <property type="match status" value="1"/>
</dbReference>
<sequence length="262" mass="27661">MAYRLAGVALITGAGSGIGRATAQLFSRAGCRHLVLVDRDAKGLSETVKQANLDLSKVTTHALDITEDQAVEDLIQNIPKKFGGLHYALNAAAISGAFGPLGQYSMKDFDEVLNINLRAQVLLCKAEVNAMLATQAQETEIDARKSRASIVNYTSVFGFGASLGVFPAYATGKHAIIGLTRSVAVSYATQGIRANTIAPGFIETPMANNVDAETKKMVTESVPMKRMGTAEEVADAALFLCSDAASYVTGSTIFVDGGFRAM</sequence>